<evidence type="ECO:0000313" key="3">
    <source>
        <dbReference type="EMBL" id="MFC6673782.1"/>
    </source>
</evidence>
<feature type="chain" id="PRO_5045889553" description="Copper resistance protein" evidence="2">
    <location>
        <begin position="40"/>
        <end position="129"/>
    </location>
</feature>
<keyword evidence="1" id="KW-1133">Transmembrane helix</keyword>
<evidence type="ECO:0000313" key="4">
    <source>
        <dbReference type="Proteomes" id="UP001596422"/>
    </source>
</evidence>
<organism evidence="3 4">
    <name type="scientific">Marinobacterium aestuariivivens</name>
    <dbReference type="NCBI Taxonomy" id="1698799"/>
    <lineage>
        <taxon>Bacteria</taxon>
        <taxon>Pseudomonadati</taxon>
        <taxon>Pseudomonadota</taxon>
        <taxon>Gammaproteobacteria</taxon>
        <taxon>Oceanospirillales</taxon>
        <taxon>Oceanospirillaceae</taxon>
        <taxon>Marinobacterium</taxon>
    </lineage>
</organism>
<evidence type="ECO:0000256" key="1">
    <source>
        <dbReference type="SAM" id="Phobius"/>
    </source>
</evidence>
<evidence type="ECO:0008006" key="5">
    <source>
        <dbReference type="Google" id="ProtNLM"/>
    </source>
</evidence>
<keyword evidence="2" id="KW-0732">Signal</keyword>
<reference evidence="4" key="1">
    <citation type="journal article" date="2019" name="Int. J. Syst. Evol. Microbiol.">
        <title>The Global Catalogue of Microorganisms (GCM) 10K type strain sequencing project: providing services to taxonomists for standard genome sequencing and annotation.</title>
        <authorList>
            <consortium name="The Broad Institute Genomics Platform"/>
            <consortium name="The Broad Institute Genome Sequencing Center for Infectious Disease"/>
            <person name="Wu L."/>
            <person name="Ma J."/>
        </authorList>
    </citation>
    <scope>NUCLEOTIDE SEQUENCE [LARGE SCALE GENOMIC DNA]</scope>
    <source>
        <strain evidence="4">NBRC 111756</strain>
    </source>
</reference>
<proteinExistence type="predicted"/>
<dbReference type="EMBL" id="JBHSWE010000001">
    <property type="protein sequence ID" value="MFC6673782.1"/>
    <property type="molecule type" value="Genomic_DNA"/>
</dbReference>
<evidence type="ECO:0000256" key="2">
    <source>
        <dbReference type="SAM" id="SignalP"/>
    </source>
</evidence>
<keyword evidence="1" id="KW-0472">Membrane</keyword>
<keyword evidence="1" id="KW-0812">Transmembrane</keyword>
<sequence>MLMQQFRSRRKLIRPLLLLWLICSAALLCQALVPPAASAIALSTSALSDSTTLDADGCDHPLADQVSDCERQSDLSLPASLVLPLAVLSLLMAIFALPHLRRIAIPARAAGPFRFPPPPLRLLKCCYLN</sequence>
<keyword evidence="4" id="KW-1185">Reference proteome</keyword>
<feature type="signal peptide" evidence="2">
    <location>
        <begin position="1"/>
        <end position="39"/>
    </location>
</feature>
<accession>A0ABW2A8N7</accession>
<gene>
    <name evidence="3" type="ORF">ACFQDL_29600</name>
</gene>
<feature type="transmembrane region" description="Helical" evidence="1">
    <location>
        <begin position="81"/>
        <end position="100"/>
    </location>
</feature>
<dbReference type="Proteomes" id="UP001596422">
    <property type="component" value="Unassembled WGS sequence"/>
</dbReference>
<name>A0ABW2A8N7_9GAMM</name>
<protein>
    <recommendedName>
        <fullName evidence="5">Copper resistance protein</fullName>
    </recommendedName>
</protein>
<dbReference type="RefSeq" id="WP_379912448.1">
    <property type="nucleotide sequence ID" value="NZ_JBHSWE010000001.1"/>
</dbReference>
<comment type="caution">
    <text evidence="3">The sequence shown here is derived from an EMBL/GenBank/DDBJ whole genome shotgun (WGS) entry which is preliminary data.</text>
</comment>